<sequence>MTTFHDKLVRWVTECGDMEFYADDSPLRSHEAAWDPQRGPALYATKRVSLMSRREHQASESPVAVLGSYGLPTGQRRQWLRSAFGEGKVCFFGDLDGPDLVAFASLVDGMPDPAKLYLGISDALLSEFSVPLDSLDWCLIPTTVGEQKAIAMLEGLGFPVRDIVGSECYCIIQAGQKVEIEGLLWEIPADDLLAFVANRSR</sequence>
<accession>A0A518DHW1</accession>
<organism evidence="1 2">
    <name type="scientific">Pirellulimonas nuda</name>
    <dbReference type="NCBI Taxonomy" id="2528009"/>
    <lineage>
        <taxon>Bacteria</taxon>
        <taxon>Pseudomonadati</taxon>
        <taxon>Planctomycetota</taxon>
        <taxon>Planctomycetia</taxon>
        <taxon>Pirellulales</taxon>
        <taxon>Lacipirellulaceae</taxon>
        <taxon>Pirellulimonas</taxon>
    </lineage>
</organism>
<evidence type="ECO:0000313" key="1">
    <source>
        <dbReference type="EMBL" id="QDU91056.1"/>
    </source>
</evidence>
<proteinExistence type="predicted"/>
<dbReference type="EMBL" id="CP036291">
    <property type="protein sequence ID" value="QDU91056.1"/>
    <property type="molecule type" value="Genomic_DNA"/>
</dbReference>
<dbReference type="RefSeq" id="WP_145290776.1">
    <property type="nucleotide sequence ID" value="NZ_CP036291.1"/>
</dbReference>
<dbReference type="AlphaFoldDB" id="A0A518DHW1"/>
<keyword evidence="2" id="KW-1185">Reference proteome</keyword>
<evidence type="ECO:0000313" key="2">
    <source>
        <dbReference type="Proteomes" id="UP000317429"/>
    </source>
</evidence>
<dbReference type="KEGG" id="pnd:Pla175_44730"/>
<dbReference type="OrthoDB" id="274774at2"/>
<protein>
    <submittedName>
        <fullName evidence="1">Uncharacterized protein</fullName>
    </submittedName>
</protein>
<name>A0A518DHW1_9BACT</name>
<gene>
    <name evidence="1" type="ORF">Pla175_44730</name>
</gene>
<dbReference type="Proteomes" id="UP000317429">
    <property type="component" value="Chromosome"/>
</dbReference>
<reference evidence="1 2" key="1">
    <citation type="submission" date="2019-02" db="EMBL/GenBank/DDBJ databases">
        <title>Deep-cultivation of Planctomycetes and their phenomic and genomic characterization uncovers novel biology.</title>
        <authorList>
            <person name="Wiegand S."/>
            <person name="Jogler M."/>
            <person name="Boedeker C."/>
            <person name="Pinto D."/>
            <person name="Vollmers J."/>
            <person name="Rivas-Marin E."/>
            <person name="Kohn T."/>
            <person name="Peeters S.H."/>
            <person name="Heuer A."/>
            <person name="Rast P."/>
            <person name="Oberbeckmann S."/>
            <person name="Bunk B."/>
            <person name="Jeske O."/>
            <person name="Meyerdierks A."/>
            <person name="Storesund J.E."/>
            <person name="Kallscheuer N."/>
            <person name="Luecker S."/>
            <person name="Lage O.M."/>
            <person name="Pohl T."/>
            <person name="Merkel B.J."/>
            <person name="Hornburger P."/>
            <person name="Mueller R.-W."/>
            <person name="Bruemmer F."/>
            <person name="Labrenz M."/>
            <person name="Spormann A.M."/>
            <person name="Op den Camp H."/>
            <person name="Overmann J."/>
            <person name="Amann R."/>
            <person name="Jetten M.S.M."/>
            <person name="Mascher T."/>
            <person name="Medema M.H."/>
            <person name="Devos D.P."/>
            <person name="Kaster A.-K."/>
            <person name="Ovreas L."/>
            <person name="Rohde M."/>
            <person name="Galperin M.Y."/>
            <person name="Jogler C."/>
        </authorList>
    </citation>
    <scope>NUCLEOTIDE SEQUENCE [LARGE SCALE GENOMIC DNA]</scope>
    <source>
        <strain evidence="1 2">Pla175</strain>
    </source>
</reference>